<organism evidence="3 4">
    <name type="scientific">Talaromyces stipitatus (strain ATCC 10500 / CBS 375.48 / QM 6759 / NRRL 1006)</name>
    <name type="common">Penicillium stipitatum</name>
    <dbReference type="NCBI Taxonomy" id="441959"/>
    <lineage>
        <taxon>Eukaryota</taxon>
        <taxon>Fungi</taxon>
        <taxon>Dikarya</taxon>
        <taxon>Ascomycota</taxon>
        <taxon>Pezizomycotina</taxon>
        <taxon>Eurotiomycetes</taxon>
        <taxon>Eurotiomycetidae</taxon>
        <taxon>Eurotiales</taxon>
        <taxon>Trichocomaceae</taxon>
        <taxon>Talaromyces</taxon>
        <taxon>Talaromyces sect. Talaromyces</taxon>
    </lineage>
</organism>
<accession>B8MFU9</accession>
<dbReference type="HOGENOM" id="CLU_391899_0_0_1"/>
<dbReference type="OrthoDB" id="5244761at2759"/>
<proteinExistence type="predicted"/>
<dbReference type="InParanoid" id="B8MFU9"/>
<dbReference type="eggNOG" id="ENOG502QT5J">
    <property type="taxonomic scope" value="Eukaryota"/>
</dbReference>
<keyword evidence="2" id="KW-1133">Transmembrane helix</keyword>
<dbReference type="STRING" id="441959.B8MFU9"/>
<dbReference type="AlphaFoldDB" id="B8MFU9"/>
<name>B8MFU9_TALSN</name>
<dbReference type="PhylomeDB" id="B8MFU9"/>
<dbReference type="InterPro" id="IPR053181">
    <property type="entry name" value="EcdB-like_regulator"/>
</dbReference>
<dbReference type="Proteomes" id="UP000001745">
    <property type="component" value="Unassembled WGS sequence"/>
</dbReference>
<dbReference type="RefSeq" id="XP_002483050.1">
    <property type="nucleotide sequence ID" value="XM_002483005.1"/>
</dbReference>
<keyword evidence="1" id="KW-0175">Coiled coil</keyword>
<reference evidence="4" key="1">
    <citation type="journal article" date="2015" name="Genome Announc.">
        <title>Genome sequence of the AIDS-associated pathogen Penicillium marneffei (ATCC18224) and its near taxonomic relative Talaromyces stipitatus (ATCC10500).</title>
        <authorList>
            <person name="Nierman W.C."/>
            <person name="Fedorova-Abrams N.D."/>
            <person name="Andrianopoulos A."/>
        </authorList>
    </citation>
    <scope>NUCLEOTIDE SEQUENCE [LARGE SCALE GENOMIC DNA]</scope>
    <source>
        <strain evidence="4">ATCC 10500 / CBS 375.48 / QM 6759 / NRRL 1006</strain>
    </source>
</reference>
<protein>
    <recommendedName>
        <fullName evidence="5">Transcription factor domain-containing protein</fullName>
    </recommendedName>
</protein>
<dbReference type="VEuPathDB" id="FungiDB:TSTA_009380"/>
<evidence type="ECO:0008006" key="5">
    <source>
        <dbReference type="Google" id="ProtNLM"/>
    </source>
</evidence>
<feature type="transmembrane region" description="Helical" evidence="2">
    <location>
        <begin position="46"/>
        <end position="64"/>
    </location>
</feature>
<dbReference type="PANTHER" id="PTHR47785:SF4">
    <property type="entry name" value="ZN(II)2CYS6 TRANSCRIPTION FACTOR (EUROFUNG)"/>
    <property type="match status" value="1"/>
</dbReference>
<feature type="coiled-coil region" evidence="1">
    <location>
        <begin position="86"/>
        <end position="120"/>
    </location>
</feature>
<sequence>MPSHNKHNNHIEFLSITFNQNNYSNHLKILFCRPSHNRQKKKRKPAILAVIVIYHVMKAVHYVAPAKTREEFVITALSMNALVVPRHRLKRIIEALEENKARTNHRYDELEQRMRDIQSLVAYFFENFPKQIILTQKIEWESSRTQQILAEDMELNPAVDAATTENESDGDLSIPLDHCTAAHKLLSWPSIQRLLGQKDFDIDYVMRLEEDRGVIRIYGHGEGKDDGGPHWGDGLPIPSLSYQGVENKVDGIDRFGALDTHRDTLRRLHRSFMENIYPLHPVLDKAVLEQKIENFSNQYSKANRPIERSIDNAVILLVLALGAICEWKVRIPALTKVEDTAKNMHVIPGLAYYAHATDFLGNMQGGSGISNVQAALLAGLYTGQLAHPFQSHGWISQAARACLILVHPRKYTTLQDERMKDLCNAAYWACLQLESDILAELDLPPSGISRSEDRIDLPKGLHYPEDSCIMLFYSAQIHLRKVLNRVHTYLYKTSNGKKLSTSNDVLEILGKGLDSWRQNLPREMQWDDNDEPSSDINTARLRAKYYGARYIIYRPLLRYALNRAIDSGQTLVGLSSPKSEPISPTLHPVESTDGTIFWDTLPRTVQTACKICINAAVRSTRAFHNIQGRPIITNVFGTAHAQFGNMLVLSVTYASHLRHLVERSELQSLLKRTITFLEDYKHLSPTLSVDAEILAKIYSKIFQE</sequence>
<dbReference type="PANTHER" id="PTHR47785">
    <property type="entry name" value="ZN(II)2CYS6 TRANSCRIPTION FACTOR (EUROFUNG)-RELATED-RELATED"/>
    <property type="match status" value="1"/>
</dbReference>
<evidence type="ECO:0000256" key="2">
    <source>
        <dbReference type="SAM" id="Phobius"/>
    </source>
</evidence>
<dbReference type="GeneID" id="8100799"/>
<dbReference type="OMA" id="NTMMMFF"/>
<keyword evidence="2" id="KW-0472">Membrane</keyword>
<keyword evidence="2" id="KW-0812">Transmembrane</keyword>
<dbReference type="CDD" id="cd12148">
    <property type="entry name" value="fungal_TF_MHR"/>
    <property type="match status" value="1"/>
</dbReference>
<evidence type="ECO:0000313" key="3">
    <source>
        <dbReference type="EMBL" id="EED15816.1"/>
    </source>
</evidence>
<gene>
    <name evidence="3" type="ORF">TSTA_009380</name>
</gene>
<keyword evidence="4" id="KW-1185">Reference proteome</keyword>
<dbReference type="EMBL" id="EQ962656">
    <property type="protein sequence ID" value="EED15816.1"/>
    <property type="molecule type" value="Genomic_DNA"/>
</dbReference>
<evidence type="ECO:0000313" key="4">
    <source>
        <dbReference type="Proteomes" id="UP000001745"/>
    </source>
</evidence>
<evidence type="ECO:0000256" key="1">
    <source>
        <dbReference type="SAM" id="Coils"/>
    </source>
</evidence>